<protein>
    <submittedName>
        <fullName evidence="1">Uncharacterized protein</fullName>
    </submittedName>
</protein>
<proteinExistence type="predicted"/>
<gene>
    <name evidence="1" type="ORF">GRJ2_001984600</name>
</gene>
<organism evidence="1 2">
    <name type="scientific">Grus japonensis</name>
    <name type="common">Japanese crane</name>
    <name type="synonym">Red-crowned crane</name>
    <dbReference type="NCBI Taxonomy" id="30415"/>
    <lineage>
        <taxon>Eukaryota</taxon>
        <taxon>Metazoa</taxon>
        <taxon>Chordata</taxon>
        <taxon>Craniata</taxon>
        <taxon>Vertebrata</taxon>
        <taxon>Euteleostomi</taxon>
        <taxon>Archelosauria</taxon>
        <taxon>Archosauria</taxon>
        <taxon>Dinosauria</taxon>
        <taxon>Saurischia</taxon>
        <taxon>Theropoda</taxon>
        <taxon>Coelurosauria</taxon>
        <taxon>Aves</taxon>
        <taxon>Neognathae</taxon>
        <taxon>Neoaves</taxon>
        <taxon>Gruiformes</taxon>
        <taxon>Gruidae</taxon>
        <taxon>Grus</taxon>
    </lineage>
</organism>
<dbReference type="Proteomes" id="UP001623348">
    <property type="component" value="Unassembled WGS sequence"/>
</dbReference>
<keyword evidence="2" id="KW-1185">Reference proteome</keyword>
<dbReference type="AlphaFoldDB" id="A0ABC9XBY7"/>
<evidence type="ECO:0000313" key="2">
    <source>
        <dbReference type="Proteomes" id="UP001623348"/>
    </source>
</evidence>
<sequence length="73" mass="8118">MYGKEFHQQPTSEKSERILEVSSPSSCVWGSRPFLLPQLSDTVGSGSKTKRHLIISRDLGFFLSFASSQKATL</sequence>
<name>A0ABC9XBY7_GRUJA</name>
<comment type="caution">
    <text evidence="1">The sequence shown here is derived from an EMBL/GenBank/DDBJ whole genome shotgun (WGS) entry which is preliminary data.</text>
</comment>
<evidence type="ECO:0000313" key="1">
    <source>
        <dbReference type="EMBL" id="GAB0195193.1"/>
    </source>
</evidence>
<reference evidence="1 2" key="1">
    <citation type="submission" date="2024-06" db="EMBL/GenBank/DDBJ databases">
        <title>The draft genome of Grus japonensis, version 3.</title>
        <authorList>
            <person name="Nabeshima K."/>
            <person name="Suzuki S."/>
            <person name="Onuma M."/>
        </authorList>
    </citation>
    <scope>NUCLEOTIDE SEQUENCE [LARGE SCALE GENOMIC DNA]</scope>
    <source>
        <strain evidence="1 2">451A</strain>
    </source>
</reference>
<accession>A0ABC9XBY7</accession>
<dbReference type="EMBL" id="BAAFJT010000012">
    <property type="protein sequence ID" value="GAB0195193.1"/>
    <property type="molecule type" value="Genomic_DNA"/>
</dbReference>